<dbReference type="RefSeq" id="WP_290598678.1">
    <property type="nucleotide sequence ID" value="NZ_CAKZIO010000013.1"/>
</dbReference>
<feature type="transmembrane region" description="Helical" evidence="2">
    <location>
        <begin position="86"/>
        <end position="110"/>
    </location>
</feature>
<feature type="region of interest" description="Disordered" evidence="1">
    <location>
        <begin position="250"/>
        <end position="309"/>
    </location>
</feature>
<feature type="transmembrane region" description="Helical" evidence="2">
    <location>
        <begin position="130"/>
        <end position="150"/>
    </location>
</feature>
<sequence length="424" mass="46505">MHVVKYGSASFASSADIPTYAARGEGPLGSLSTFFSLLGLGGIWNADAVPASRSTFFVFIALVIQLVLLSIGIWRFRRSKTRHLVYMWVGAGILGLLIITFFSYPVGLHAAEWLAEHIPGTELFRDAHKWMALIMPIYAVLVSSCARAIYEFSYRHTLFGKRIDARTTTALLCVLIILLLPDAPIATGQHLQPVSYSSSWNEILKAVHDSDGDMMVLPSGHTRIFEGGNNRPVHDPAPYLVPVEVLTSNARPLEADYSTEEKTNPSDDTQEQDNSSAPQASPITPVTPVSSPSSTSTTSPPSPAHEETRADQVNQALLEGAPAETLAALGVRWVLIEHTVAPAVPDTFEFRNALRGLEPLVTAPDLTLYRVPGTVSHSYAPTHWEWSLAFTAHVIWLLLIVVSYVAMFWLIIKDRKHANSSRTL</sequence>
<keyword evidence="2" id="KW-0472">Membrane</keyword>
<proteinExistence type="predicted"/>
<feature type="compositionally biased region" description="Low complexity" evidence="1">
    <location>
        <begin position="281"/>
        <end position="299"/>
    </location>
</feature>
<protein>
    <submittedName>
        <fullName evidence="3">Uncharacterized protein</fullName>
    </submittedName>
</protein>
<evidence type="ECO:0000313" key="3">
    <source>
        <dbReference type="EMBL" id="PZP88623.1"/>
    </source>
</evidence>
<evidence type="ECO:0000256" key="1">
    <source>
        <dbReference type="SAM" id="MobiDB-lite"/>
    </source>
</evidence>
<dbReference type="EMBL" id="QFOZ01000009">
    <property type="protein sequence ID" value="PZP88623.1"/>
    <property type="molecule type" value="Genomic_DNA"/>
</dbReference>
<keyword evidence="2" id="KW-1133">Transmembrane helix</keyword>
<organism evidence="3 4">
    <name type="scientific">Lawsonella clevelandensis</name>
    <dbReference type="NCBI Taxonomy" id="1528099"/>
    <lineage>
        <taxon>Bacteria</taxon>
        <taxon>Bacillati</taxon>
        <taxon>Actinomycetota</taxon>
        <taxon>Actinomycetes</taxon>
        <taxon>Mycobacteriales</taxon>
        <taxon>Lawsonellaceae</taxon>
        <taxon>Lawsonella</taxon>
    </lineage>
</organism>
<dbReference type="AlphaFoldDB" id="A0A2W5IC35"/>
<evidence type="ECO:0000256" key="2">
    <source>
        <dbReference type="SAM" id="Phobius"/>
    </source>
</evidence>
<comment type="caution">
    <text evidence="3">The sequence shown here is derived from an EMBL/GenBank/DDBJ whole genome shotgun (WGS) entry which is preliminary data.</text>
</comment>
<reference evidence="3 4" key="1">
    <citation type="submission" date="2017-08" db="EMBL/GenBank/DDBJ databases">
        <title>Infants hospitalized years apart are colonized by the same room-sourced microbial strains.</title>
        <authorList>
            <person name="Brooks B."/>
            <person name="Olm M.R."/>
            <person name="Firek B.A."/>
            <person name="Baker R."/>
            <person name="Thomas B.C."/>
            <person name="Morowitz M.J."/>
            <person name="Banfield J.F."/>
        </authorList>
    </citation>
    <scope>NUCLEOTIDE SEQUENCE [LARGE SCALE GENOMIC DNA]</scope>
    <source>
        <strain evidence="3">S2_006_000_R1_57</strain>
    </source>
</reference>
<feature type="transmembrane region" description="Helical" evidence="2">
    <location>
        <begin position="170"/>
        <end position="187"/>
    </location>
</feature>
<evidence type="ECO:0000313" key="4">
    <source>
        <dbReference type="Proteomes" id="UP000248606"/>
    </source>
</evidence>
<gene>
    <name evidence="3" type="ORF">DI579_05745</name>
</gene>
<accession>A0A2W5IC35</accession>
<name>A0A2W5IC35_9ACTN</name>
<feature type="transmembrane region" description="Helical" evidence="2">
    <location>
        <begin position="56"/>
        <end position="74"/>
    </location>
</feature>
<dbReference type="Proteomes" id="UP000248606">
    <property type="component" value="Unassembled WGS sequence"/>
</dbReference>
<feature type="transmembrane region" description="Helical" evidence="2">
    <location>
        <begin position="386"/>
        <end position="412"/>
    </location>
</feature>
<keyword evidence="2" id="KW-0812">Transmembrane</keyword>